<dbReference type="GO" id="GO:0003677">
    <property type="term" value="F:DNA binding"/>
    <property type="evidence" value="ECO:0007669"/>
    <property type="project" value="UniProtKB-UniRule"/>
</dbReference>
<dbReference type="EMBL" id="LJEX02000057">
    <property type="protein sequence ID" value="OCO87814.1"/>
    <property type="molecule type" value="Genomic_DNA"/>
</dbReference>
<dbReference type="RefSeq" id="WP_025303613.1">
    <property type="nucleotide sequence ID" value="NZ_CP053286.1"/>
</dbReference>
<dbReference type="GO" id="GO:0015074">
    <property type="term" value="P:DNA integration"/>
    <property type="evidence" value="ECO:0007669"/>
    <property type="project" value="UniProtKB-KW"/>
</dbReference>
<dbReference type="Gene3D" id="3.30.160.60">
    <property type="entry name" value="Classic Zinc Finger"/>
    <property type="match status" value="1"/>
</dbReference>
<dbReference type="InterPro" id="IPR013762">
    <property type="entry name" value="Integrase-like_cat_sf"/>
</dbReference>
<dbReference type="SUPFAM" id="SSF56349">
    <property type="entry name" value="DNA breaking-rejoining enzymes"/>
    <property type="match status" value="1"/>
</dbReference>
<name>A0A2F0PUQ7_SERMA</name>
<dbReference type="InterPro" id="IPR010998">
    <property type="entry name" value="Integrase_recombinase_N"/>
</dbReference>
<accession>A0A2F0PUQ7</accession>
<dbReference type="Gene3D" id="1.10.443.10">
    <property type="entry name" value="Intergrase catalytic core"/>
    <property type="match status" value="1"/>
</dbReference>
<dbReference type="InterPro" id="IPR044068">
    <property type="entry name" value="CB"/>
</dbReference>
<evidence type="ECO:0000256" key="2">
    <source>
        <dbReference type="ARBA" id="ARBA00023125"/>
    </source>
</evidence>
<protein>
    <submittedName>
        <fullName evidence="4">Recombinase</fullName>
    </submittedName>
</protein>
<reference evidence="5" key="1">
    <citation type="submission" date="2016-04" db="EMBL/GenBank/DDBJ databases">
        <authorList>
            <person name="Osei Sekyere J."/>
            <person name="Sivertsen A."/>
            <person name="Pedersen A.T."/>
            <person name="Sundsfjord A."/>
        </authorList>
    </citation>
    <scope>NUCLEOTIDE SEQUENCE [LARGE SCALE GENOMIC DNA]</scope>
    <source>
        <strain evidence="5">945174350</strain>
    </source>
</reference>
<dbReference type="PROSITE" id="PS51900">
    <property type="entry name" value="CB"/>
    <property type="match status" value="1"/>
</dbReference>
<dbReference type="GO" id="GO:0006310">
    <property type="term" value="P:DNA recombination"/>
    <property type="evidence" value="ECO:0007669"/>
    <property type="project" value="UniProtKB-KW"/>
</dbReference>
<gene>
    <name evidence="4" type="ORF">AN695_0212555</name>
</gene>
<comment type="caution">
    <text evidence="4">The sequence shown here is derived from an EMBL/GenBank/DDBJ whole genome shotgun (WGS) entry which is preliminary data.</text>
</comment>
<dbReference type="InterPro" id="IPR011010">
    <property type="entry name" value="DNA_brk_join_enz"/>
</dbReference>
<sequence length="399" mass="45788">MAARPRKRENRHLPDFLYYDKDAGVYRFTLINGVRKSLVDNSTRKPLDRATSIAIAREYNNRMRPEAAVSVDFLIRESGGIQGEALPFSEHVDHIMNRAIKDEKPSESTCDDWRNDAIRVKEFFADIPACDIELEHVNAYINKYHAEASANVQNRKVSFLKKLFSYAVDESLMLDNPATRKKMRRIDEKRRQRLSLDNFLAIRRSAAPWLRTAMDLALQTTHARLEVSRIRYSIKEPKNGVCGCVWLDQPENGIYGMLYIHRQKVQKKEASHVAIPIGGELKRIIDDSRDNVASPYIVHRIPARSVKPSKEVSHPTQVAPDYLSRAFSDLRDRLKLCDHLEMDERPTFHEIRALAAHLFDNQGIDPQGRMAHSDAKSTKIYTSNHIDWVVVPHGEIKAG</sequence>
<dbReference type="AlphaFoldDB" id="A0A2F0PUQ7"/>
<evidence type="ECO:0000313" key="5">
    <source>
        <dbReference type="Proteomes" id="UP000050489"/>
    </source>
</evidence>
<evidence type="ECO:0000256" key="1">
    <source>
        <dbReference type="ARBA" id="ARBA00022908"/>
    </source>
</evidence>
<keyword evidence="3" id="KW-0233">DNA recombination</keyword>
<keyword evidence="1" id="KW-0229">DNA integration</keyword>
<organism evidence="4 5">
    <name type="scientific">Serratia marcescens</name>
    <dbReference type="NCBI Taxonomy" id="615"/>
    <lineage>
        <taxon>Bacteria</taxon>
        <taxon>Pseudomonadati</taxon>
        <taxon>Pseudomonadota</taxon>
        <taxon>Gammaproteobacteria</taxon>
        <taxon>Enterobacterales</taxon>
        <taxon>Yersiniaceae</taxon>
        <taxon>Serratia</taxon>
    </lineage>
</organism>
<dbReference type="Gene3D" id="1.10.150.130">
    <property type="match status" value="1"/>
</dbReference>
<proteinExistence type="predicted"/>
<dbReference type="Proteomes" id="UP000050489">
    <property type="component" value="Unassembled WGS sequence"/>
</dbReference>
<evidence type="ECO:0000313" key="4">
    <source>
        <dbReference type="EMBL" id="OCO87814.1"/>
    </source>
</evidence>
<keyword evidence="2" id="KW-0238">DNA-binding</keyword>
<evidence type="ECO:0000256" key="3">
    <source>
        <dbReference type="ARBA" id="ARBA00023172"/>
    </source>
</evidence>